<dbReference type="AlphaFoldDB" id="A0AAV7Z3I8"/>
<reference evidence="2" key="2">
    <citation type="submission" date="2022-08" db="EMBL/GenBank/DDBJ databases">
        <title>Novel sulphate-reducing endosymbionts in the free-living metamonad Anaeramoeba.</title>
        <authorList>
            <person name="Jerlstrom-Hultqvist J."/>
            <person name="Cepicka I."/>
            <person name="Gallot-Lavallee L."/>
            <person name="Salas-Leiva D."/>
            <person name="Curtis B.A."/>
            <person name="Zahonova K."/>
            <person name="Pipaliya S."/>
            <person name="Dacks J."/>
            <person name="Roger A.J."/>
        </authorList>
    </citation>
    <scope>NUCLEOTIDE SEQUENCE</scope>
    <source>
        <strain evidence="2">Busselton2</strain>
    </source>
</reference>
<evidence type="ECO:0000313" key="2">
    <source>
        <dbReference type="EMBL" id="KAJ3435559.1"/>
    </source>
</evidence>
<feature type="domain" description="TH1" evidence="1">
    <location>
        <begin position="25"/>
        <end position="201"/>
    </location>
</feature>
<comment type="caution">
    <text evidence="2">The sequence shown here is derived from an EMBL/GenBank/DDBJ whole genome shotgun (WGS) entry which is preliminary data.</text>
</comment>
<dbReference type="Proteomes" id="UP001150062">
    <property type="component" value="Unassembled WGS sequence"/>
</dbReference>
<evidence type="ECO:0000313" key="5">
    <source>
        <dbReference type="Proteomes" id="UP001146793"/>
    </source>
</evidence>
<name>A0AAV7Z3I8_9EUKA</name>
<dbReference type="GO" id="GO:0003774">
    <property type="term" value="F:cytoskeletal motor activity"/>
    <property type="evidence" value="ECO:0007669"/>
    <property type="project" value="InterPro"/>
</dbReference>
<accession>A0AAV7Z3I8</accession>
<dbReference type="EMBL" id="JAOAOG010000122">
    <property type="protein sequence ID" value="KAJ6247689.1"/>
    <property type="molecule type" value="Genomic_DNA"/>
</dbReference>
<dbReference type="GO" id="GO:0016459">
    <property type="term" value="C:myosin complex"/>
    <property type="evidence" value="ECO:0007669"/>
    <property type="project" value="InterPro"/>
</dbReference>
<keyword evidence="6" id="KW-1185">Reference proteome</keyword>
<dbReference type="Proteomes" id="UP001146793">
    <property type="component" value="Unassembled WGS sequence"/>
</dbReference>
<dbReference type="PANTHER" id="PTHR34969:SF1">
    <property type="entry name" value="TH1 DOMAIN-CONTAINING PROTEIN"/>
    <property type="match status" value="1"/>
</dbReference>
<sequence length="201" mass="23969">MTQLKNEIENEDPKIRMDNLLAGKKDRRRSSATKEFHGNYLRLENKKNIQNMMKKNRDSRIVFCDTIAKINKRNKVQERVLLITNRNIYNLDPSSYKLLRKIEINKLTAITMSTLPDNFFVLGVRDEYDYLIVSSRKTEILSCIIDCCKRLSHIVEIRFMDNFNYRITEGVRRELRFRLTNEGVSTQLFQRQKQKQKKSNN</sequence>
<gene>
    <name evidence="2" type="ORF">M0812_19748</name>
    <name evidence="3" type="ORF">M0813_18323</name>
    <name evidence="4" type="ORF">M0813_18454</name>
</gene>
<protein>
    <recommendedName>
        <fullName evidence="1">TH1 domain-containing protein</fullName>
    </recommendedName>
</protein>
<evidence type="ECO:0000259" key="1">
    <source>
        <dbReference type="PROSITE" id="PS51757"/>
    </source>
</evidence>
<proteinExistence type="predicted"/>
<dbReference type="EMBL" id="JANTQA010000040">
    <property type="protein sequence ID" value="KAJ3435559.1"/>
    <property type="molecule type" value="Genomic_DNA"/>
</dbReference>
<evidence type="ECO:0000313" key="6">
    <source>
        <dbReference type="Proteomes" id="UP001150062"/>
    </source>
</evidence>
<evidence type="ECO:0000313" key="4">
    <source>
        <dbReference type="EMBL" id="KAJ6247819.1"/>
    </source>
</evidence>
<evidence type="ECO:0000313" key="3">
    <source>
        <dbReference type="EMBL" id="KAJ6247689.1"/>
    </source>
</evidence>
<organism evidence="2 5">
    <name type="scientific">Anaeramoeba flamelloides</name>
    <dbReference type="NCBI Taxonomy" id="1746091"/>
    <lineage>
        <taxon>Eukaryota</taxon>
        <taxon>Metamonada</taxon>
        <taxon>Anaeramoebidae</taxon>
        <taxon>Anaeramoeba</taxon>
    </lineage>
</organism>
<dbReference type="Pfam" id="PF06017">
    <property type="entry name" value="Myosin_TH1"/>
    <property type="match status" value="1"/>
</dbReference>
<reference evidence="3" key="1">
    <citation type="submission" date="2022-08" db="EMBL/GenBank/DDBJ databases">
        <title>Novel sulfate-reducing endosymbionts in the free-living metamonad Anaeramoeba.</title>
        <authorList>
            <person name="Jerlstrom-Hultqvist J."/>
            <person name="Cepicka I."/>
            <person name="Gallot-Lavallee L."/>
            <person name="Salas-Leiva D."/>
            <person name="Curtis B.A."/>
            <person name="Zahonova K."/>
            <person name="Pipaliya S."/>
            <person name="Dacks J."/>
            <person name="Roger A.J."/>
        </authorList>
    </citation>
    <scope>NUCLEOTIDE SEQUENCE</scope>
    <source>
        <strain evidence="3">Schooner1</strain>
    </source>
</reference>
<dbReference type="PROSITE" id="PS51757">
    <property type="entry name" value="TH1"/>
    <property type="match status" value="1"/>
</dbReference>
<dbReference type="EMBL" id="JAOAOG010000122">
    <property type="protein sequence ID" value="KAJ6247819.1"/>
    <property type="molecule type" value="Genomic_DNA"/>
</dbReference>
<dbReference type="PANTHER" id="PTHR34969">
    <property type="entry name" value="OS01G0621700 PROTEIN"/>
    <property type="match status" value="1"/>
</dbReference>
<dbReference type="InterPro" id="IPR010926">
    <property type="entry name" value="Myosin_TH1"/>
</dbReference>